<dbReference type="Proteomes" id="UP000275846">
    <property type="component" value="Unassembled WGS sequence"/>
</dbReference>
<protein>
    <submittedName>
        <fullName evidence="1 3">Uncharacterized protein</fullName>
    </submittedName>
</protein>
<reference evidence="3" key="1">
    <citation type="submission" date="2016-06" db="UniProtKB">
        <authorList>
            <consortium name="WormBaseParasite"/>
        </authorList>
    </citation>
    <scope>IDENTIFICATION</scope>
</reference>
<dbReference type="AlphaFoldDB" id="A0A183THX3"/>
<keyword evidence="2" id="KW-1185">Reference proteome</keyword>
<name>A0A183THX3_SCHSO</name>
<proteinExistence type="predicted"/>
<evidence type="ECO:0000313" key="3">
    <source>
        <dbReference type="WBParaSite" id="SSLN_0001667901-mRNA-1"/>
    </source>
</evidence>
<gene>
    <name evidence="1" type="ORF">SSLN_LOCUS16071</name>
</gene>
<evidence type="ECO:0000313" key="1">
    <source>
        <dbReference type="EMBL" id="VDM02457.1"/>
    </source>
</evidence>
<evidence type="ECO:0000313" key="2">
    <source>
        <dbReference type="Proteomes" id="UP000275846"/>
    </source>
</evidence>
<dbReference type="EMBL" id="UYSU01040635">
    <property type="protein sequence ID" value="VDM02457.1"/>
    <property type="molecule type" value="Genomic_DNA"/>
</dbReference>
<dbReference type="WBParaSite" id="SSLN_0001667901-mRNA-1">
    <property type="protein sequence ID" value="SSLN_0001667901-mRNA-1"/>
    <property type="gene ID" value="SSLN_0001667901"/>
</dbReference>
<organism evidence="3">
    <name type="scientific">Schistocephalus solidus</name>
    <name type="common">Tapeworm</name>
    <dbReference type="NCBI Taxonomy" id="70667"/>
    <lineage>
        <taxon>Eukaryota</taxon>
        <taxon>Metazoa</taxon>
        <taxon>Spiralia</taxon>
        <taxon>Lophotrochozoa</taxon>
        <taxon>Platyhelminthes</taxon>
        <taxon>Cestoda</taxon>
        <taxon>Eucestoda</taxon>
        <taxon>Diphyllobothriidea</taxon>
        <taxon>Diphyllobothriidae</taxon>
        <taxon>Schistocephalus</taxon>
    </lineage>
</organism>
<accession>A0A183THX3</accession>
<sequence>MTSSNEAKENVTEPARPLCVCAEGGQSGRPWQTSCPRLDRQHYPAGSAEPHGLGGLLLLRTCAGNRLLLINICFRLPTWEKGTSMQPQSRRWQLLDNVLVRRRDK</sequence>
<reference evidence="1 2" key="2">
    <citation type="submission" date="2018-11" db="EMBL/GenBank/DDBJ databases">
        <authorList>
            <consortium name="Pathogen Informatics"/>
        </authorList>
    </citation>
    <scope>NUCLEOTIDE SEQUENCE [LARGE SCALE GENOMIC DNA]</scope>
    <source>
        <strain evidence="1 2">NST_G2</strain>
    </source>
</reference>
<dbReference type="OrthoDB" id="6242194at2759"/>